<name>A0A6C0HZW6_9ZZZZ</name>
<evidence type="ECO:0000256" key="1">
    <source>
        <dbReference type="SAM" id="MobiDB-lite"/>
    </source>
</evidence>
<sequence>MKAMDIMLEDNIEERFTKKQIKGACIAAIKDEESIFIEKTQIIIKGDMISIYYDDSDVFDNFNQEMLDSLSMNMQLLLKDSMIFNTERKGVNLLISIKYCERGYIHMLIKVLNEYDITIAQIISVLKVCVPDANIIDTVSKVDSSGKPYHKLLITSSDMRTFFRYNMYKQLSREFINKIIADHDDAIYAGIIDLLIDDNTSNIDDIGDDVDIADTQLMPPSTKCERDGVDIGDALLIPPSTKRERDGVDIDDTQLMPPQTRQRGDDVDIVFD</sequence>
<reference evidence="2" key="1">
    <citation type="journal article" date="2020" name="Nature">
        <title>Giant virus diversity and host interactions through global metagenomics.</title>
        <authorList>
            <person name="Schulz F."/>
            <person name="Roux S."/>
            <person name="Paez-Espino D."/>
            <person name="Jungbluth S."/>
            <person name="Walsh D.A."/>
            <person name="Denef V.J."/>
            <person name="McMahon K.D."/>
            <person name="Konstantinidis K.T."/>
            <person name="Eloe-Fadrosh E.A."/>
            <person name="Kyrpides N.C."/>
            <person name="Woyke T."/>
        </authorList>
    </citation>
    <scope>NUCLEOTIDE SEQUENCE</scope>
    <source>
        <strain evidence="2">GVMAG-M-3300023184-186</strain>
    </source>
</reference>
<accession>A0A6C0HZW6</accession>
<dbReference type="AlphaFoldDB" id="A0A6C0HZW6"/>
<dbReference type="EMBL" id="MN740066">
    <property type="protein sequence ID" value="QHT86301.1"/>
    <property type="molecule type" value="Genomic_DNA"/>
</dbReference>
<evidence type="ECO:0000313" key="2">
    <source>
        <dbReference type="EMBL" id="QHT86301.1"/>
    </source>
</evidence>
<organism evidence="2">
    <name type="scientific">viral metagenome</name>
    <dbReference type="NCBI Taxonomy" id="1070528"/>
    <lineage>
        <taxon>unclassified sequences</taxon>
        <taxon>metagenomes</taxon>
        <taxon>organismal metagenomes</taxon>
    </lineage>
</organism>
<proteinExistence type="predicted"/>
<protein>
    <submittedName>
        <fullName evidence="2">Uncharacterized protein</fullName>
    </submittedName>
</protein>
<feature type="region of interest" description="Disordered" evidence="1">
    <location>
        <begin position="241"/>
        <end position="272"/>
    </location>
</feature>